<sequence>ADLIGRSLFDYLHPKDVAKVKEQLSSPENTPREKLIDAKTGLQVHTHLQGGCSRLHWGSRRSFFCRMK</sequence>
<evidence type="ECO:0000256" key="2">
    <source>
        <dbReference type="ARBA" id="ARBA00023125"/>
    </source>
</evidence>
<dbReference type="CDD" id="cd00130">
    <property type="entry name" value="PAS"/>
    <property type="match status" value="1"/>
</dbReference>
<dbReference type="PANTHER" id="PTHR23042">
    <property type="entry name" value="CIRCADIAN PROTEIN CLOCK/ARNT/BMAL/PAS"/>
    <property type="match status" value="1"/>
</dbReference>
<dbReference type="PROSITE" id="PS50112">
    <property type="entry name" value="PAS"/>
    <property type="match status" value="1"/>
</dbReference>
<dbReference type="InterPro" id="IPR000014">
    <property type="entry name" value="PAS"/>
</dbReference>
<protein>
    <recommendedName>
        <fullName evidence="5">PAS domain-containing protein</fullName>
    </recommendedName>
</protein>
<dbReference type="AlphaFoldDB" id="A0AAV6ZG46"/>
<dbReference type="InterPro" id="IPR001067">
    <property type="entry name" value="Nuc_translocat"/>
</dbReference>
<feature type="non-terminal residue" evidence="6">
    <location>
        <position position="68"/>
    </location>
</feature>
<keyword evidence="1" id="KW-0805">Transcription regulation</keyword>
<proteinExistence type="predicted"/>
<dbReference type="SUPFAM" id="SSF55785">
    <property type="entry name" value="PYP-like sensor domain (PAS domain)"/>
    <property type="match status" value="1"/>
</dbReference>
<dbReference type="InterPro" id="IPR035965">
    <property type="entry name" value="PAS-like_dom_sf"/>
</dbReference>
<name>A0AAV6ZG46_ENGPU</name>
<gene>
    <name evidence="6" type="ORF">GDO81_019228</name>
</gene>
<keyword evidence="3" id="KW-0804">Transcription</keyword>
<reference evidence="6" key="1">
    <citation type="thesis" date="2020" institute="ProQuest LLC" country="789 East Eisenhower Parkway, Ann Arbor, MI, USA">
        <title>Comparative Genomics and Chromosome Evolution.</title>
        <authorList>
            <person name="Mudd A.B."/>
        </authorList>
    </citation>
    <scope>NUCLEOTIDE SEQUENCE</scope>
    <source>
        <strain evidence="6">237g6f4</strain>
        <tissue evidence="6">Blood</tissue>
    </source>
</reference>
<evidence type="ECO:0000256" key="3">
    <source>
        <dbReference type="ARBA" id="ARBA00023163"/>
    </source>
</evidence>
<comment type="caution">
    <text evidence="6">The sequence shown here is derived from an EMBL/GenBank/DDBJ whole genome shotgun (WGS) entry which is preliminary data.</text>
</comment>
<keyword evidence="7" id="KW-1185">Reference proteome</keyword>
<evidence type="ECO:0000313" key="7">
    <source>
        <dbReference type="Proteomes" id="UP000824782"/>
    </source>
</evidence>
<dbReference type="GO" id="GO:0005634">
    <property type="term" value="C:nucleus"/>
    <property type="evidence" value="ECO:0007669"/>
    <property type="project" value="InterPro"/>
</dbReference>
<dbReference type="Proteomes" id="UP000824782">
    <property type="component" value="Unassembled WGS sequence"/>
</dbReference>
<dbReference type="EMBL" id="WNYA01001139">
    <property type="protein sequence ID" value="KAG8546317.1"/>
    <property type="molecule type" value="Genomic_DNA"/>
</dbReference>
<dbReference type="GO" id="GO:0005667">
    <property type="term" value="C:transcription regulator complex"/>
    <property type="evidence" value="ECO:0007669"/>
    <property type="project" value="InterPro"/>
</dbReference>
<keyword evidence="2" id="KW-0238">DNA-binding</keyword>
<feature type="domain" description="PAS" evidence="5">
    <location>
        <begin position="1"/>
        <end position="24"/>
    </location>
</feature>
<evidence type="ECO:0000256" key="4">
    <source>
        <dbReference type="ARBA" id="ARBA00023242"/>
    </source>
</evidence>
<dbReference type="GO" id="GO:0003700">
    <property type="term" value="F:DNA-binding transcription factor activity"/>
    <property type="evidence" value="ECO:0007669"/>
    <property type="project" value="InterPro"/>
</dbReference>
<evidence type="ECO:0000313" key="6">
    <source>
        <dbReference type="EMBL" id="KAG8546317.1"/>
    </source>
</evidence>
<dbReference type="PRINTS" id="PR00785">
    <property type="entry name" value="NCTRNSLOCATR"/>
</dbReference>
<accession>A0AAV6ZG46</accession>
<evidence type="ECO:0000256" key="1">
    <source>
        <dbReference type="ARBA" id="ARBA00023015"/>
    </source>
</evidence>
<organism evidence="6 7">
    <name type="scientific">Engystomops pustulosus</name>
    <name type="common">Tungara frog</name>
    <name type="synonym">Physalaemus pustulosus</name>
    <dbReference type="NCBI Taxonomy" id="76066"/>
    <lineage>
        <taxon>Eukaryota</taxon>
        <taxon>Metazoa</taxon>
        <taxon>Chordata</taxon>
        <taxon>Craniata</taxon>
        <taxon>Vertebrata</taxon>
        <taxon>Euteleostomi</taxon>
        <taxon>Amphibia</taxon>
        <taxon>Batrachia</taxon>
        <taxon>Anura</taxon>
        <taxon>Neobatrachia</taxon>
        <taxon>Hyloidea</taxon>
        <taxon>Leptodactylidae</taxon>
        <taxon>Leiuperinae</taxon>
        <taxon>Engystomops</taxon>
    </lineage>
</organism>
<dbReference type="GO" id="GO:0003677">
    <property type="term" value="F:DNA binding"/>
    <property type="evidence" value="ECO:0007669"/>
    <property type="project" value="UniProtKB-KW"/>
</dbReference>
<keyword evidence="4" id="KW-0539">Nucleus</keyword>
<dbReference type="GO" id="GO:0005737">
    <property type="term" value="C:cytoplasm"/>
    <property type="evidence" value="ECO:0007669"/>
    <property type="project" value="InterPro"/>
</dbReference>
<dbReference type="Gene3D" id="3.30.450.20">
    <property type="entry name" value="PAS domain"/>
    <property type="match status" value="1"/>
</dbReference>
<evidence type="ECO:0000259" key="5">
    <source>
        <dbReference type="PROSITE" id="PS50112"/>
    </source>
</evidence>
<feature type="non-terminal residue" evidence="6">
    <location>
        <position position="1"/>
    </location>
</feature>
<dbReference type="InterPro" id="IPR050933">
    <property type="entry name" value="Circadian_TF"/>
</dbReference>